<organism evidence="1 2">
    <name type="scientific">Planotetraspora thailandica</name>
    <dbReference type="NCBI Taxonomy" id="487172"/>
    <lineage>
        <taxon>Bacteria</taxon>
        <taxon>Bacillati</taxon>
        <taxon>Actinomycetota</taxon>
        <taxon>Actinomycetes</taxon>
        <taxon>Streptosporangiales</taxon>
        <taxon>Streptosporangiaceae</taxon>
        <taxon>Planotetraspora</taxon>
    </lineage>
</organism>
<dbReference type="EMBL" id="BOOR01000006">
    <property type="protein sequence ID" value="GII52519.1"/>
    <property type="molecule type" value="Genomic_DNA"/>
</dbReference>
<proteinExistence type="predicted"/>
<sequence>MTRPGTRLRFGQKAIVPVRQYNRMRKTYSEGVLGIIVQPIRRAPATTVRGDFDADSWALLKTRRAYYANVVITNESGNALSLYALRFNPVFRDGGPSDVILMGFGGDLPNCQETPQPESFDHRGDRWVTCVVNVSTPSRPIIGLEYMDPPYGREGHYPGDPSPDFNEYYDLGTISWS</sequence>
<dbReference type="AlphaFoldDB" id="A0A8J3XTU2"/>
<gene>
    <name evidence="1" type="ORF">Pth03_09080</name>
</gene>
<accession>A0A8J3XTU2</accession>
<reference evidence="1" key="1">
    <citation type="submission" date="2021-01" db="EMBL/GenBank/DDBJ databases">
        <title>Whole genome shotgun sequence of Planotetraspora thailandica NBRC 104271.</title>
        <authorList>
            <person name="Komaki H."/>
            <person name="Tamura T."/>
        </authorList>
    </citation>
    <scope>NUCLEOTIDE SEQUENCE</scope>
    <source>
        <strain evidence="1">NBRC 104271</strain>
    </source>
</reference>
<keyword evidence="2" id="KW-1185">Reference proteome</keyword>
<dbReference type="Proteomes" id="UP000605992">
    <property type="component" value="Unassembled WGS sequence"/>
</dbReference>
<name>A0A8J3XTU2_9ACTN</name>
<evidence type="ECO:0000313" key="1">
    <source>
        <dbReference type="EMBL" id="GII52519.1"/>
    </source>
</evidence>
<protein>
    <submittedName>
        <fullName evidence="1">Uncharacterized protein</fullName>
    </submittedName>
</protein>
<comment type="caution">
    <text evidence="1">The sequence shown here is derived from an EMBL/GenBank/DDBJ whole genome shotgun (WGS) entry which is preliminary data.</text>
</comment>
<evidence type="ECO:0000313" key="2">
    <source>
        <dbReference type="Proteomes" id="UP000605992"/>
    </source>
</evidence>